<name>A0A7J7NRU0_9MAGN</name>
<proteinExistence type="predicted"/>
<evidence type="ECO:0000313" key="1">
    <source>
        <dbReference type="EMBL" id="KAF6169813.1"/>
    </source>
</evidence>
<keyword evidence="2" id="KW-1185">Reference proteome</keyword>
<protein>
    <submittedName>
        <fullName evidence="1">Uncharacterized protein</fullName>
    </submittedName>
</protein>
<dbReference type="AlphaFoldDB" id="A0A7J7NRU0"/>
<feature type="non-terminal residue" evidence="1">
    <location>
        <position position="159"/>
    </location>
</feature>
<dbReference type="EMBL" id="JACGCM010000622">
    <property type="protein sequence ID" value="KAF6169813.1"/>
    <property type="molecule type" value="Genomic_DNA"/>
</dbReference>
<gene>
    <name evidence="1" type="ORF">GIB67_034205</name>
</gene>
<comment type="caution">
    <text evidence="1">The sequence shown here is derived from an EMBL/GenBank/DDBJ whole genome shotgun (WGS) entry which is preliminary data.</text>
</comment>
<evidence type="ECO:0000313" key="2">
    <source>
        <dbReference type="Proteomes" id="UP000541444"/>
    </source>
</evidence>
<reference evidence="1 2" key="1">
    <citation type="journal article" date="2020" name="IScience">
        <title>Genome Sequencing of the Endangered Kingdonia uniflora (Circaeasteraceae, Ranunculales) Reveals Potential Mechanisms of Evolutionary Specialization.</title>
        <authorList>
            <person name="Sun Y."/>
            <person name="Deng T."/>
            <person name="Zhang A."/>
            <person name="Moore M.J."/>
            <person name="Landis J.B."/>
            <person name="Lin N."/>
            <person name="Zhang H."/>
            <person name="Zhang X."/>
            <person name="Huang J."/>
            <person name="Zhang X."/>
            <person name="Sun H."/>
            <person name="Wang H."/>
        </authorList>
    </citation>
    <scope>NUCLEOTIDE SEQUENCE [LARGE SCALE GENOMIC DNA]</scope>
    <source>
        <strain evidence="1">TB1705</strain>
        <tissue evidence="1">Leaf</tissue>
    </source>
</reference>
<dbReference type="Proteomes" id="UP000541444">
    <property type="component" value="Unassembled WGS sequence"/>
</dbReference>
<sequence length="159" mass="18774">MFSQFSLVTDECMFPVHLLSLVEMFSQASLVKELGMGRHPSRVWRYCPGSGRLVDKSLTDVYLSLLLRLYYFNIFDIEKRPTVTILTSFTKNILFIHFYQVGKISSNHTNVPIWDLHIYVIHPSHMDFSSDSLIPQFISKEFMTSSHDIFRKWYYQNFT</sequence>
<accession>A0A7J7NRU0</accession>
<organism evidence="1 2">
    <name type="scientific">Kingdonia uniflora</name>
    <dbReference type="NCBI Taxonomy" id="39325"/>
    <lineage>
        <taxon>Eukaryota</taxon>
        <taxon>Viridiplantae</taxon>
        <taxon>Streptophyta</taxon>
        <taxon>Embryophyta</taxon>
        <taxon>Tracheophyta</taxon>
        <taxon>Spermatophyta</taxon>
        <taxon>Magnoliopsida</taxon>
        <taxon>Ranunculales</taxon>
        <taxon>Circaeasteraceae</taxon>
        <taxon>Kingdonia</taxon>
    </lineage>
</organism>